<dbReference type="NCBIfam" id="TIGR00077">
    <property type="entry name" value="lspA"/>
    <property type="match status" value="1"/>
</dbReference>
<evidence type="ECO:0000313" key="13">
    <source>
        <dbReference type="Proteomes" id="UP000233491"/>
    </source>
</evidence>
<dbReference type="GO" id="GO:0005886">
    <property type="term" value="C:plasma membrane"/>
    <property type="evidence" value="ECO:0007669"/>
    <property type="project" value="UniProtKB-SubCell"/>
</dbReference>
<dbReference type="PANTHER" id="PTHR33695">
    <property type="entry name" value="LIPOPROTEIN SIGNAL PEPTIDASE"/>
    <property type="match status" value="1"/>
</dbReference>
<comment type="pathway">
    <text evidence="9">Protein modification; lipoprotein biosynthesis (signal peptide cleavage).</text>
</comment>
<dbReference type="InterPro" id="IPR001872">
    <property type="entry name" value="Peptidase_A8"/>
</dbReference>
<feature type="active site" evidence="9">
    <location>
        <position position="147"/>
    </location>
</feature>
<evidence type="ECO:0000256" key="6">
    <source>
        <dbReference type="ARBA" id="ARBA00022801"/>
    </source>
</evidence>
<evidence type="ECO:0000256" key="1">
    <source>
        <dbReference type="ARBA" id="ARBA00006139"/>
    </source>
</evidence>
<dbReference type="EMBL" id="PJNW01000016">
    <property type="protein sequence ID" value="PKR87697.1"/>
    <property type="molecule type" value="Genomic_DNA"/>
</dbReference>
<keyword evidence="5 9" id="KW-0064">Aspartyl protease</keyword>
<keyword evidence="8 9" id="KW-0472">Membrane</keyword>
<proteinExistence type="inferred from homology"/>
<evidence type="ECO:0000256" key="7">
    <source>
        <dbReference type="ARBA" id="ARBA00022989"/>
    </source>
</evidence>
<comment type="function">
    <text evidence="9 10">This protein specifically catalyzes the removal of signal peptides from prolipoproteins.</text>
</comment>
<evidence type="ECO:0000256" key="10">
    <source>
        <dbReference type="RuleBase" id="RU000594"/>
    </source>
</evidence>
<keyword evidence="7 9" id="KW-1133">Transmembrane helix</keyword>
<dbReference type="Pfam" id="PF01252">
    <property type="entry name" value="Peptidase_A8"/>
    <property type="match status" value="1"/>
</dbReference>
<feature type="transmembrane region" description="Helical" evidence="9">
    <location>
        <begin position="74"/>
        <end position="94"/>
    </location>
</feature>
<reference evidence="12 13" key="1">
    <citation type="submission" date="2017-12" db="EMBL/GenBank/DDBJ databases">
        <title>Anaerobic carbon monoxide metabolism by Pleomorphomonas carboxyditropha sp. nov., a new mesophilic hydrogenogenic carboxidotroph.</title>
        <authorList>
            <person name="Esquivel-Elizondo S."/>
            <person name="Krajmalnik-Brown R."/>
        </authorList>
    </citation>
    <scope>NUCLEOTIDE SEQUENCE [LARGE SCALE GENOMIC DNA]</scope>
    <source>
        <strain evidence="12 13">R5-392</strain>
    </source>
</reference>
<comment type="caution">
    <text evidence="9">Lacks conserved residue(s) required for the propagation of feature annotation.</text>
</comment>
<feature type="transmembrane region" description="Helical" evidence="9">
    <location>
        <begin position="101"/>
        <end position="118"/>
    </location>
</feature>
<keyword evidence="3 9" id="KW-0645">Protease</keyword>
<comment type="similarity">
    <text evidence="1 9 11">Belongs to the peptidase A8 family.</text>
</comment>
<keyword evidence="4 9" id="KW-0812">Transmembrane</keyword>
<keyword evidence="13" id="KW-1185">Reference proteome</keyword>
<dbReference type="GO" id="GO:0004190">
    <property type="term" value="F:aspartic-type endopeptidase activity"/>
    <property type="evidence" value="ECO:0007669"/>
    <property type="project" value="UniProtKB-UniRule"/>
</dbReference>
<dbReference type="PRINTS" id="PR00781">
    <property type="entry name" value="LIPOSIGPTASE"/>
</dbReference>
<dbReference type="EC" id="3.4.23.36" evidence="9"/>
<dbReference type="PROSITE" id="PS00855">
    <property type="entry name" value="SPASE_II"/>
    <property type="match status" value="1"/>
</dbReference>
<gene>
    <name evidence="9" type="primary">lspA</name>
    <name evidence="12" type="ORF">CXZ10_18395</name>
</gene>
<keyword evidence="2 9" id="KW-1003">Cell membrane</keyword>
<evidence type="ECO:0000256" key="8">
    <source>
        <dbReference type="ARBA" id="ARBA00023136"/>
    </source>
</evidence>
<evidence type="ECO:0000256" key="11">
    <source>
        <dbReference type="RuleBase" id="RU004181"/>
    </source>
</evidence>
<feature type="active site" evidence="9">
    <location>
        <position position="129"/>
    </location>
</feature>
<comment type="caution">
    <text evidence="12">The sequence shown here is derived from an EMBL/GenBank/DDBJ whole genome shotgun (WGS) entry which is preliminary data.</text>
</comment>
<dbReference type="RefSeq" id="WP_101290821.1">
    <property type="nucleotide sequence ID" value="NZ_FOUQ01000006.1"/>
</dbReference>
<accession>A0A1I4TV38</accession>
<protein>
    <recommendedName>
        <fullName evidence="9">Lipoprotein signal peptidase</fullName>
        <ecNumber evidence="9">3.4.23.36</ecNumber>
    </recommendedName>
    <alternativeName>
        <fullName evidence="9">Prolipoprotein signal peptidase</fullName>
    </alternativeName>
    <alternativeName>
        <fullName evidence="9">Signal peptidase II</fullName>
        <shortName evidence="9">SPase II</shortName>
    </alternativeName>
</protein>
<evidence type="ECO:0000256" key="9">
    <source>
        <dbReference type="HAMAP-Rule" id="MF_00161"/>
    </source>
</evidence>
<dbReference type="Proteomes" id="UP000233491">
    <property type="component" value="Unassembled WGS sequence"/>
</dbReference>
<feature type="transmembrane region" description="Helical" evidence="9">
    <location>
        <begin position="138"/>
        <end position="159"/>
    </location>
</feature>
<evidence type="ECO:0000313" key="12">
    <source>
        <dbReference type="EMBL" id="PKR87697.1"/>
    </source>
</evidence>
<dbReference type="OrthoDB" id="9810259at2"/>
<keyword evidence="6 9" id="KW-0378">Hydrolase</keyword>
<organism evidence="12 13">
    <name type="scientific">Pleomorphomonas diazotrophica</name>
    <dbReference type="NCBI Taxonomy" id="1166257"/>
    <lineage>
        <taxon>Bacteria</taxon>
        <taxon>Pseudomonadati</taxon>
        <taxon>Pseudomonadota</taxon>
        <taxon>Alphaproteobacteria</taxon>
        <taxon>Hyphomicrobiales</taxon>
        <taxon>Pleomorphomonadaceae</taxon>
        <taxon>Pleomorphomonas</taxon>
    </lineage>
</organism>
<dbReference type="UniPathway" id="UPA00665"/>
<dbReference type="PANTHER" id="PTHR33695:SF1">
    <property type="entry name" value="LIPOPROTEIN SIGNAL PEPTIDASE"/>
    <property type="match status" value="1"/>
</dbReference>
<dbReference type="AlphaFoldDB" id="A0A1I4TV38"/>
<dbReference type="HAMAP" id="MF_00161">
    <property type="entry name" value="LspA"/>
    <property type="match status" value="1"/>
</dbReference>
<comment type="subcellular location">
    <subcellularLocation>
        <location evidence="9">Cell membrane</location>
        <topology evidence="9">Multi-pass membrane protein</topology>
    </subcellularLocation>
</comment>
<dbReference type="GO" id="GO:0006508">
    <property type="term" value="P:proteolysis"/>
    <property type="evidence" value="ECO:0007669"/>
    <property type="project" value="UniProtKB-KW"/>
</dbReference>
<evidence type="ECO:0000256" key="3">
    <source>
        <dbReference type="ARBA" id="ARBA00022670"/>
    </source>
</evidence>
<evidence type="ECO:0000256" key="5">
    <source>
        <dbReference type="ARBA" id="ARBA00022750"/>
    </source>
</evidence>
<name>A0A1I4TV38_9HYPH</name>
<evidence type="ECO:0000256" key="2">
    <source>
        <dbReference type="ARBA" id="ARBA00022475"/>
    </source>
</evidence>
<evidence type="ECO:0000256" key="4">
    <source>
        <dbReference type="ARBA" id="ARBA00022692"/>
    </source>
</evidence>
<sequence>MTATSSDLRTRRTRLAALAVVLLTFIADQASKYWVLNHTSLPDGDRISVLPVFDFVLTWNMGISYGLFQQHEALGRWLLIGLTALATVLLAIWLWRSRDRLVACLALALIIGGALGNLVDRVVFGGVVDFLYLHYGSFSWYVFNLADCAIVAGVGALLYESLRLKPQ</sequence>
<comment type="catalytic activity">
    <reaction evidence="9 10">
        <text>Release of signal peptides from bacterial membrane prolipoproteins. Hydrolyzes -Xaa-Yaa-Zaa-|-(S,diacylglyceryl)Cys-, in which Xaa is hydrophobic (preferably Leu), and Yaa (Ala or Ser) and Zaa (Gly or Ala) have small, neutral side chains.</text>
        <dbReference type="EC" id="3.4.23.36"/>
    </reaction>
</comment>